<keyword evidence="8" id="KW-1133">Transmembrane helix</keyword>
<feature type="domain" description="EGF-like" evidence="10">
    <location>
        <begin position="517"/>
        <end position="553"/>
    </location>
</feature>
<feature type="disulfide bond" evidence="7">
    <location>
        <begin position="1703"/>
        <end position="1712"/>
    </location>
</feature>
<dbReference type="InterPro" id="IPR000152">
    <property type="entry name" value="EGF-type_Asp/Asn_hydroxyl_site"/>
</dbReference>
<dbReference type="InterPro" id="IPR013320">
    <property type="entry name" value="ConA-like_dom_sf"/>
</dbReference>
<dbReference type="Pfam" id="PF12661">
    <property type="entry name" value="hEGF"/>
    <property type="match status" value="3"/>
</dbReference>
<feature type="disulfide bond" evidence="7">
    <location>
        <begin position="583"/>
        <end position="592"/>
    </location>
</feature>
<dbReference type="SUPFAM" id="SSF57196">
    <property type="entry name" value="EGF/Laminin"/>
    <property type="match status" value="21"/>
</dbReference>
<dbReference type="InterPro" id="IPR001881">
    <property type="entry name" value="EGF-like_Ca-bd_dom"/>
</dbReference>
<feature type="disulfide bond" evidence="7">
    <location>
        <begin position="1741"/>
        <end position="1750"/>
    </location>
</feature>
<organism evidence="11 12">
    <name type="scientific">Clunio marinus</name>
    <dbReference type="NCBI Taxonomy" id="568069"/>
    <lineage>
        <taxon>Eukaryota</taxon>
        <taxon>Metazoa</taxon>
        <taxon>Ecdysozoa</taxon>
        <taxon>Arthropoda</taxon>
        <taxon>Hexapoda</taxon>
        <taxon>Insecta</taxon>
        <taxon>Pterygota</taxon>
        <taxon>Neoptera</taxon>
        <taxon>Endopterygota</taxon>
        <taxon>Diptera</taxon>
        <taxon>Nematocera</taxon>
        <taxon>Chironomoidea</taxon>
        <taxon>Chironomidae</taxon>
        <taxon>Clunio</taxon>
    </lineage>
</organism>
<feature type="disulfide bond" evidence="7">
    <location>
        <begin position="493"/>
        <end position="502"/>
    </location>
</feature>
<dbReference type="GO" id="GO:0010631">
    <property type="term" value="P:epithelial cell migration"/>
    <property type="evidence" value="ECO:0007669"/>
    <property type="project" value="UniProtKB-ARBA"/>
</dbReference>
<comment type="caution">
    <text evidence="7">Lacks conserved residue(s) required for the propagation of feature annotation.</text>
</comment>
<feature type="disulfide bond" evidence="7">
    <location>
        <begin position="1146"/>
        <end position="1155"/>
    </location>
</feature>
<feature type="domain" description="EGF-like" evidence="10">
    <location>
        <begin position="1833"/>
        <end position="1870"/>
    </location>
</feature>
<dbReference type="FunFam" id="2.10.25.10:FF:000172">
    <property type="entry name" value="FAT atypical cadherin 3"/>
    <property type="match status" value="1"/>
</dbReference>
<feature type="disulfide bond" evidence="7">
    <location>
        <begin position="736"/>
        <end position="745"/>
    </location>
</feature>
<feature type="transmembrane region" description="Helical" evidence="8">
    <location>
        <begin position="1965"/>
        <end position="1989"/>
    </location>
</feature>
<feature type="disulfide bond" evidence="7">
    <location>
        <begin position="335"/>
        <end position="344"/>
    </location>
</feature>
<dbReference type="SMART" id="SM00181">
    <property type="entry name" value="EGF"/>
    <property type="match status" value="29"/>
</dbReference>
<evidence type="ECO:0000256" key="1">
    <source>
        <dbReference type="ARBA" id="ARBA00022473"/>
    </source>
</evidence>
<dbReference type="Pfam" id="PF00054">
    <property type="entry name" value="Laminin_G_1"/>
    <property type="match status" value="2"/>
</dbReference>
<feature type="domain" description="EGF-like" evidence="10">
    <location>
        <begin position="150"/>
        <end position="185"/>
    </location>
</feature>
<feature type="domain" description="EGF-like" evidence="10">
    <location>
        <begin position="1911"/>
        <end position="1951"/>
    </location>
</feature>
<feature type="domain" description="Laminin G" evidence="9">
    <location>
        <begin position="932"/>
        <end position="1118"/>
    </location>
</feature>
<dbReference type="FunFam" id="2.60.120.200:FF:000143">
    <property type="entry name" value="Crumbs, isoform D"/>
    <property type="match status" value="1"/>
</dbReference>
<dbReference type="GO" id="GO:0022407">
    <property type="term" value="P:regulation of cell-cell adhesion"/>
    <property type="evidence" value="ECO:0007669"/>
    <property type="project" value="UniProtKB-ARBA"/>
</dbReference>
<dbReference type="FunFam" id="2.10.25.10:FF:000208">
    <property type="entry name" value="Crumbs 2, cell polarity complex component"/>
    <property type="match status" value="1"/>
</dbReference>
<keyword evidence="6" id="KW-0325">Glycoprotein</keyword>
<keyword evidence="8" id="KW-0812">Transmembrane</keyword>
<dbReference type="GO" id="GO:0008347">
    <property type="term" value="P:glial cell migration"/>
    <property type="evidence" value="ECO:0007669"/>
    <property type="project" value="UniProtKB-ARBA"/>
</dbReference>
<dbReference type="InterPro" id="IPR013032">
    <property type="entry name" value="EGF-like_CS"/>
</dbReference>
<dbReference type="GO" id="GO:0048568">
    <property type="term" value="P:embryonic organ development"/>
    <property type="evidence" value="ECO:0007669"/>
    <property type="project" value="UniProtKB-ARBA"/>
</dbReference>
<evidence type="ECO:0000256" key="4">
    <source>
        <dbReference type="ARBA" id="ARBA00022737"/>
    </source>
</evidence>
<keyword evidence="5 7" id="KW-1015">Disulfide bond</keyword>
<feature type="domain" description="EGF-like" evidence="10">
    <location>
        <begin position="1120"/>
        <end position="1156"/>
    </location>
</feature>
<dbReference type="GO" id="GO:0007219">
    <property type="term" value="P:Notch signaling pathway"/>
    <property type="evidence" value="ECO:0007669"/>
    <property type="project" value="TreeGrafter"/>
</dbReference>
<dbReference type="SUPFAM" id="SSF57184">
    <property type="entry name" value="Growth factor receptor domain"/>
    <property type="match status" value="1"/>
</dbReference>
<dbReference type="Pfam" id="PF02210">
    <property type="entry name" value="Laminin_G_2"/>
    <property type="match status" value="1"/>
</dbReference>
<feature type="domain" description="EGF-like" evidence="10">
    <location>
        <begin position="471"/>
        <end position="503"/>
    </location>
</feature>
<dbReference type="GO" id="GO:0010160">
    <property type="term" value="P:formation of animal organ boundary"/>
    <property type="evidence" value="ECO:0007669"/>
    <property type="project" value="UniProtKB-ARBA"/>
</dbReference>
<keyword evidence="4" id="KW-0677">Repeat</keyword>
<keyword evidence="12" id="KW-1185">Reference proteome</keyword>
<feature type="disulfide bond" evidence="7">
    <location>
        <begin position="802"/>
        <end position="811"/>
    </location>
</feature>
<dbReference type="GO" id="GO:0005509">
    <property type="term" value="F:calcium ion binding"/>
    <property type="evidence" value="ECO:0007669"/>
    <property type="project" value="InterPro"/>
</dbReference>
<feature type="domain" description="EGF-like" evidence="10">
    <location>
        <begin position="852"/>
        <end position="887"/>
    </location>
</feature>
<dbReference type="PROSITE" id="PS00022">
    <property type="entry name" value="EGF_1"/>
    <property type="match status" value="23"/>
</dbReference>
<feature type="disulfide bond" evidence="7">
    <location>
        <begin position="258"/>
        <end position="267"/>
    </location>
</feature>
<feature type="domain" description="EGF-like" evidence="10">
    <location>
        <begin position="889"/>
        <end position="930"/>
    </location>
</feature>
<feature type="disulfide bond" evidence="7">
    <location>
        <begin position="659"/>
        <end position="668"/>
    </location>
</feature>
<keyword evidence="3" id="KW-0732">Signal</keyword>
<feature type="domain" description="EGF-like" evidence="10">
    <location>
        <begin position="748"/>
        <end position="812"/>
    </location>
</feature>
<dbReference type="GO" id="GO:0048667">
    <property type="term" value="P:cell morphogenesis involved in neuron differentiation"/>
    <property type="evidence" value="ECO:0007669"/>
    <property type="project" value="UniProtKB-ARBA"/>
</dbReference>
<accession>A0A1J1IPC7</accession>
<feature type="domain" description="EGF-like" evidence="10">
    <location>
        <begin position="671"/>
        <end position="708"/>
    </location>
</feature>
<dbReference type="PROSITE" id="PS01186">
    <property type="entry name" value="EGF_2"/>
    <property type="match status" value="15"/>
</dbReference>
<evidence type="ECO:0000259" key="9">
    <source>
        <dbReference type="PROSITE" id="PS50025"/>
    </source>
</evidence>
<dbReference type="PANTHER" id="PTHR12916:SF4">
    <property type="entry name" value="UNINFLATABLE, ISOFORM C"/>
    <property type="match status" value="1"/>
</dbReference>
<feature type="domain" description="EGF-like" evidence="10">
    <location>
        <begin position="1754"/>
        <end position="1792"/>
    </location>
</feature>
<feature type="domain" description="EGF-like" evidence="10">
    <location>
        <begin position="188"/>
        <end position="225"/>
    </location>
</feature>
<feature type="domain" description="EGF-like" evidence="10">
    <location>
        <begin position="554"/>
        <end position="593"/>
    </location>
</feature>
<dbReference type="GO" id="GO:0048598">
    <property type="term" value="P:embryonic morphogenesis"/>
    <property type="evidence" value="ECO:0007669"/>
    <property type="project" value="UniProtKB-ARBA"/>
</dbReference>
<feature type="domain" description="EGF-like" evidence="10">
    <location>
        <begin position="710"/>
        <end position="746"/>
    </location>
</feature>
<feature type="disulfide bond" evidence="7">
    <location>
        <begin position="154"/>
        <end position="164"/>
    </location>
</feature>
<feature type="domain" description="Laminin G" evidence="9">
    <location>
        <begin position="1"/>
        <end position="139"/>
    </location>
</feature>
<dbReference type="PROSITE" id="PS00010">
    <property type="entry name" value="ASX_HYDROXYL"/>
    <property type="match status" value="15"/>
</dbReference>
<gene>
    <name evidence="11" type="primary">putative Protein crumbs</name>
    <name evidence="11" type="ORF">CLUMA_CG015154</name>
</gene>
<evidence type="ECO:0000256" key="5">
    <source>
        <dbReference type="ARBA" id="ARBA00023157"/>
    </source>
</evidence>
<feature type="domain" description="EGF-like" evidence="10">
    <location>
        <begin position="1715"/>
        <end position="1751"/>
    </location>
</feature>
<dbReference type="PROSITE" id="PS50026">
    <property type="entry name" value="EGF_3"/>
    <property type="match status" value="28"/>
</dbReference>
<dbReference type="GO" id="GO:0048732">
    <property type="term" value="P:gland development"/>
    <property type="evidence" value="ECO:0007669"/>
    <property type="project" value="UniProtKB-ARBA"/>
</dbReference>
<dbReference type="GO" id="GO:0048608">
    <property type="term" value="P:reproductive structure development"/>
    <property type="evidence" value="ECO:0007669"/>
    <property type="project" value="UniProtKB-ARBA"/>
</dbReference>
<feature type="disulfide bond" evidence="7">
    <location>
        <begin position="215"/>
        <end position="224"/>
    </location>
</feature>
<dbReference type="FunFam" id="2.10.25.10:FF:000472">
    <property type="entry name" value="Uncharacterized protein, isoform A"/>
    <property type="match status" value="4"/>
</dbReference>
<feature type="domain" description="EGF-like" evidence="10">
    <location>
        <begin position="1872"/>
        <end position="1910"/>
    </location>
</feature>
<dbReference type="InterPro" id="IPR000742">
    <property type="entry name" value="EGF"/>
</dbReference>
<feature type="disulfide bond" evidence="7">
    <location>
        <begin position="856"/>
        <end position="866"/>
    </location>
</feature>
<dbReference type="Gene3D" id="2.10.25.10">
    <property type="entry name" value="Laminin"/>
    <property type="match status" value="28"/>
</dbReference>
<dbReference type="Proteomes" id="UP000183832">
    <property type="component" value="Unassembled WGS sequence"/>
</dbReference>
<feature type="domain" description="EGF-like" evidence="10">
    <location>
        <begin position="230"/>
        <end position="268"/>
    </location>
</feature>
<dbReference type="InterPro" id="IPR049883">
    <property type="entry name" value="NOTCH1_EGF-like"/>
</dbReference>
<feature type="domain" description="EGF-like" evidence="10">
    <location>
        <begin position="347"/>
        <end position="384"/>
    </location>
</feature>
<dbReference type="FunFam" id="2.10.25.10:FF:000080">
    <property type="entry name" value="Neurogenic locus notch 1"/>
    <property type="match status" value="1"/>
</dbReference>
<keyword evidence="1" id="KW-0217">Developmental protein</keyword>
<feature type="disulfide bond" evidence="7">
    <location>
        <begin position="1665"/>
        <end position="1674"/>
    </location>
</feature>
<dbReference type="SMART" id="SM00282">
    <property type="entry name" value="LamG"/>
    <property type="match status" value="3"/>
</dbReference>
<evidence type="ECO:0000259" key="10">
    <source>
        <dbReference type="PROSITE" id="PS50026"/>
    </source>
</evidence>
<dbReference type="GO" id="GO:0005112">
    <property type="term" value="F:Notch binding"/>
    <property type="evidence" value="ECO:0007669"/>
    <property type="project" value="TreeGrafter"/>
</dbReference>
<dbReference type="InterPro" id="IPR001791">
    <property type="entry name" value="Laminin_G"/>
</dbReference>
<feature type="domain" description="Laminin G" evidence="9">
    <location>
        <begin position="1165"/>
        <end position="1373"/>
    </location>
</feature>
<dbReference type="GO" id="GO:0007498">
    <property type="term" value="P:mesoderm development"/>
    <property type="evidence" value="ECO:0007669"/>
    <property type="project" value="UniProtKB-ARBA"/>
</dbReference>
<dbReference type="Gene3D" id="2.60.120.200">
    <property type="match status" value="3"/>
</dbReference>
<dbReference type="InterPro" id="IPR018097">
    <property type="entry name" value="EGF_Ca-bd_CS"/>
</dbReference>
<feature type="disulfide bond" evidence="7">
    <location>
        <begin position="374"/>
        <end position="383"/>
    </location>
</feature>
<dbReference type="GO" id="GO:0051240">
    <property type="term" value="P:positive regulation of multicellular organismal process"/>
    <property type="evidence" value="ECO:0007669"/>
    <property type="project" value="UniProtKB-ARBA"/>
</dbReference>
<evidence type="ECO:0000256" key="8">
    <source>
        <dbReference type="SAM" id="Phobius"/>
    </source>
</evidence>
<dbReference type="FunFam" id="2.10.25.10:FF:000004">
    <property type="entry name" value="Neurogenic locus notch 1"/>
    <property type="match status" value="1"/>
</dbReference>
<evidence type="ECO:0000256" key="6">
    <source>
        <dbReference type="ARBA" id="ARBA00023180"/>
    </source>
</evidence>
<feature type="domain" description="EGF-like" evidence="10">
    <location>
        <begin position="814"/>
        <end position="850"/>
    </location>
</feature>
<dbReference type="PROSITE" id="PS01187">
    <property type="entry name" value="EGF_CA"/>
    <property type="match status" value="9"/>
</dbReference>
<feature type="domain" description="EGF-like" evidence="10">
    <location>
        <begin position="1795"/>
        <end position="1831"/>
    </location>
</feature>
<dbReference type="FunFam" id="2.10.25.10:FF:000122">
    <property type="entry name" value="Protein crumbs homolog 2"/>
    <property type="match status" value="1"/>
</dbReference>
<proteinExistence type="predicted"/>
<dbReference type="CDD" id="cd00054">
    <property type="entry name" value="EGF_CA"/>
    <property type="match status" value="16"/>
</dbReference>
<feature type="disulfide bond" evidence="7">
    <location>
        <begin position="543"/>
        <end position="552"/>
    </location>
</feature>
<feature type="disulfide bond" evidence="7">
    <location>
        <begin position="920"/>
        <end position="929"/>
    </location>
</feature>
<dbReference type="FunFam" id="2.10.25.10:FF:000031">
    <property type="entry name" value="neurogenic locus notch homolog protein 3"/>
    <property type="match status" value="1"/>
</dbReference>
<feature type="disulfide bond" evidence="7">
    <location>
        <begin position="454"/>
        <end position="463"/>
    </location>
</feature>
<dbReference type="GO" id="GO:0016358">
    <property type="term" value="P:dendrite development"/>
    <property type="evidence" value="ECO:0007669"/>
    <property type="project" value="UniProtKB-ARBA"/>
</dbReference>
<feature type="domain" description="EGF-like" evidence="10">
    <location>
        <begin position="1641"/>
        <end position="1675"/>
    </location>
</feature>
<dbReference type="Pfam" id="PF00008">
    <property type="entry name" value="EGF"/>
    <property type="match status" value="17"/>
</dbReference>
<feature type="domain" description="EGF-like" evidence="10">
    <location>
        <begin position="1677"/>
        <end position="1713"/>
    </location>
</feature>
<dbReference type="GO" id="GO:0001764">
    <property type="term" value="P:neuron migration"/>
    <property type="evidence" value="ECO:0007669"/>
    <property type="project" value="UniProtKB-ARBA"/>
</dbReference>
<dbReference type="OrthoDB" id="283575at2759"/>
<feature type="domain" description="EGF-like" evidence="10">
    <location>
        <begin position="270"/>
        <end position="307"/>
    </location>
</feature>
<feature type="disulfide bond" evidence="7">
    <location>
        <begin position="239"/>
        <end position="256"/>
    </location>
</feature>
<dbReference type="STRING" id="568069.A0A1J1IPC7"/>
<feature type="domain" description="EGF-like" evidence="10">
    <location>
        <begin position="595"/>
        <end position="631"/>
    </location>
</feature>
<feature type="disulfide bond" evidence="7">
    <location>
        <begin position="621"/>
        <end position="630"/>
    </location>
</feature>
<feature type="disulfide bond" evidence="7">
    <location>
        <begin position="877"/>
        <end position="886"/>
    </location>
</feature>
<dbReference type="PANTHER" id="PTHR12916">
    <property type="entry name" value="CYTOCHROME C OXIDASE POLYPEPTIDE VIC-2"/>
    <property type="match status" value="1"/>
</dbReference>
<sequence>MFAFILRGEILSQTYMRHELIVTVLKEGLTIALNLPQQNRVEARIPAKLLDNQWHTIQFLYRLGNLNVIIDRNSVVVANSTHNRDLLTDQEIKNEAAVLILGRQYSGCLLHGPGLMFNNSEITVEGVLFGSCPLAPGYCNPDHDILIREPVDHCLNFPCMHGQCISRPEEYECHCPARYAGKNCDKDLGSPCEKNPCRNGGSCEEDRIGNYKCYCLADFTGKFCETPVDTHPLCEKNPCFNNGTCRVPLNSKTYECQCLDGFFGVRCETNINDCESQPCQNNGICIDEVGGFSCDCSRTGYMGNLCQRNIDECARNPCQNNGICFDNYGSYTCECQSGFGGDNCDQIVNECQSSPCLYGGNCIETEKGNFKCICGKGFSGEFCEITPQCPNCPRDSECLDGRCVCKHGMTGVVGQCSLPSTSPPQKTARSNACSSYCYNGATCLGKETNVTCICPSNYTGSRCETPLALAYQDECQCNNGGSCLPNSSNDCICPPGFDGKLCEHEVTAADCLDGNCACVANPCPNNATCHPKSGTLSEFTCSCQQGYHGSNCDDIDECKELNSKDICGHGICVNTPGTYQCYCQPGYTGKNCNIDVDECLPGPCKNGATCIDKVNDYECKCAAGFEGKSCSIDIDECASNPCSKGSTCVDQIADYSCVCIPGMTGRNCEIDIDDCEPQPCFNSGLCIDQLGGFKCDCSGTGFSGSVCQLNIDECESSPCINGAVCEDKINDYHCACYPGYEGKNCEKDINECESSPCQYGGTCLERSNQTLYLLSHSEKNFLPPIFSKKFNYENVSGYECICVSGTKGKNCEININECDSNPCSKFGTCVDGIGNYTCECEPGFTGHHCDEDIDECETHPCLHGTCIDGRNNYLCDCDANYGGKNCSVELTGCHSEPCKNDGFCIPYLEDETEHKFNCTCKNGFYGKTCETVSTMSIIDGSLITVKTMREEGYDIQLRFRTTLPNGILAFGTALDSSVSPNSYILELVNGRLNLHSSLLNKWEGVFIGSGLNDSEWHKVFVAINSSHLVLSANDEQTIYPINSYEGTNGSHTSFPVTYLGGYINRDINNPVPFLRHLTNHVAPSNFVGCLEDIVINGQWVLPEEDDSSVNLTKIEIGCRREKQCDPNPCNSNGLCTDLWHTFSCACQRPHLGLTCKYSIAAATFGHENVTKSAVVVNVSDTARRAIRSILDISMFVRTRKQMGQIFYLGSDPNQPLGPNGEVREQSSISASLSKGELTVHMRFNGTPETYAVGGKQLDDGNNHLIEVIRNSTLVQVKLNGTEYFRKTLSTTGQLNAQVLYLGGPPTSLDSEHDDKDYFKGIIQDVQVSNGSHAMMVELYPLDAEEDLVLPPPFGKVSINTESVLKGEVSDDLCRTKPCEHDATCRNTWNDISCECTRGYKGKYCEGIQFCELHRCPGKATCVDLNYGYDCITNMTFKGNEDHPLQYYFIAKPENDSEKSAATFEKTIEISYRTKTGGTLLYVEDEQDMYFEIAAYKDLVTIQWRLSTDLPEPHRFTKDNSADYDWNVLFIRVTENKLEAGWKGWEVLDLQPPVSSHIDMKAFEYLFSGDYPISLGGMDQTKTNSILKGLNANGASFKGCIGETRIDGLLLPFFTQPELEADNLPPRPHFSLNSTKPEEGCILCFEQDCKNGGICRNPSENYACDCPLGYEKDDCSQNIDECLQAECKNNSTCIDDIGFYTCQCLNGYEGKLCENEIDECEAQPCHNGGNCTDLIADFHCDCHEDYAGKQCDVLRLVTCENSPCKSGSTCQDGFNSTTGNNFTCMCREGFQGALCDYAYCIVEPCKNEGVCLSDIPSPICDCKDGYGGRYCQLNINECESVPCQNNGSCIDLIADYECDCTGTGFIGKICEIDIDECLTENISCGGQGTCINTKGSYKCQCNEGMCGPECSLLDPCQENEPCMNGATCVETCSTFSDYKCQCLQGYAGKNCSEVALLKSGTSFGDIAIIVIPIIVGILAICGIVLTTFIVMARNKRATRGTYSPSAQEYCNPRLEMDNVLKPPPEERLI</sequence>
<feature type="disulfide bond" evidence="7">
    <location>
        <begin position="840"/>
        <end position="849"/>
    </location>
</feature>
<evidence type="ECO:0000313" key="11">
    <source>
        <dbReference type="EMBL" id="CRL02079.1"/>
    </source>
</evidence>
<keyword evidence="2 7" id="KW-0245">EGF-like domain</keyword>
<evidence type="ECO:0000313" key="12">
    <source>
        <dbReference type="Proteomes" id="UP000183832"/>
    </source>
</evidence>
<evidence type="ECO:0000256" key="2">
    <source>
        <dbReference type="ARBA" id="ARBA00022536"/>
    </source>
</evidence>
<dbReference type="InterPro" id="IPR009030">
    <property type="entry name" value="Growth_fac_rcpt_cys_sf"/>
</dbReference>
<evidence type="ECO:0000256" key="7">
    <source>
        <dbReference type="PROSITE-ProRule" id="PRU00076"/>
    </source>
</evidence>
<dbReference type="GO" id="GO:0009986">
    <property type="term" value="C:cell surface"/>
    <property type="evidence" value="ECO:0007669"/>
    <property type="project" value="UniProtKB-ARBA"/>
</dbReference>
<feature type="domain" description="EGF-like" evidence="10">
    <location>
        <begin position="1369"/>
        <end position="1405"/>
    </location>
</feature>
<dbReference type="EMBL" id="CVRI01000057">
    <property type="protein sequence ID" value="CRL02079.1"/>
    <property type="molecule type" value="Genomic_DNA"/>
</dbReference>
<dbReference type="GO" id="GO:0043005">
    <property type="term" value="C:neuron projection"/>
    <property type="evidence" value="ECO:0007669"/>
    <property type="project" value="UniProtKB-ARBA"/>
</dbReference>
<protein>
    <submittedName>
        <fullName evidence="11">CLUMA_CG015154, isoform A</fullName>
    </submittedName>
</protein>
<dbReference type="Pfam" id="PF07645">
    <property type="entry name" value="EGF_CA"/>
    <property type="match status" value="2"/>
</dbReference>
<dbReference type="CDD" id="cd00110">
    <property type="entry name" value="LamG"/>
    <property type="match status" value="2"/>
</dbReference>
<feature type="disulfide bond" evidence="7">
    <location>
        <begin position="175"/>
        <end position="184"/>
    </location>
</feature>
<feature type="disulfide bond" evidence="7">
    <location>
        <begin position="1395"/>
        <end position="1404"/>
    </location>
</feature>
<feature type="disulfide bond" evidence="7">
    <location>
        <begin position="1941"/>
        <end position="1950"/>
    </location>
</feature>
<feature type="domain" description="EGF-like" evidence="10">
    <location>
        <begin position="429"/>
        <end position="464"/>
    </location>
</feature>
<feature type="domain" description="EGF-like" evidence="10">
    <location>
        <begin position="309"/>
        <end position="345"/>
    </location>
</feature>
<evidence type="ECO:0000256" key="3">
    <source>
        <dbReference type="ARBA" id="ARBA00022729"/>
    </source>
</evidence>
<dbReference type="GO" id="GO:0007548">
    <property type="term" value="P:sex differentiation"/>
    <property type="evidence" value="ECO:0007669"/>
    <property type="project" value="UniProtKB-ARBA"/>
</dbReference>
<keyword evidence="8" id="KW-0472">Membrane</keyword>
<feature type="domain" description="EGF-like" evidence="10">
    <location>
        <begin position="633"/>
        <end position="669"/>
    </location>
</feature>
<feature type="disulfide bond" evidence="7">
    <location>
        <begin position="1900"/>
        <end position="1909"/>
    </location>
</feature>
<reference evidence="11 12" key="1">
    <citation type="submission" date="2015-04" db="EMBL/GenBank/DDBJ databases">
        <authorList>
            <person name="Syromyatnikov M.Y."/>
            <person name="Popov V.N."/>
        </authorList>
    </citation>
    <scope>NUCLEOTIDE SEQUENCE [LARGE SCALE GENOMIC DNA]</scope>
</reference>
<feature type="disulfide bond" evidence="7">
    <location>
        <begin position="433"/>
        <end position="443"/>
    </location>
</feature>
<dbReference type="PROSITE" id="PS50025">
    <property type="entry name" value="LAM_G_DOMAIN"/>
    <property type="match status" value="3"/>
</dbReference>
<dbReference type="GO" id="GO:0003008">
    <property type="term" value="P:system process"/>
    <property type="evidence" value="ECO:0007669"/>
    <property type="project" value="UniProtKB-ARBA"/>
</dbReference>
<dbReference type="GO" id="GO:0048565">
    <property type="term" value="P:digestive tract development"/>
    <property type="evidence" value="ECO:0007669"/>
    <property type="project" value="UniProtKB-ARBA"/>
</dbReference>
<dbReference type="SMART" id="SM00179">
    <property type="entry name" value="EGF_CA"/>
    <property type="match status" value="26"/>
</dbReference>
<feature type="disulfide bond" evidence="7">
    <location>
        <begin position="1821"/>
        <end position="1830"/>
    </location>
</feature>
<dbReference type="FunFam" id="2.10.25.10:FF:000109">
    <property type="entry name" value="Notch homolog 4, [Drosophila]"/>
    <property type="match status" value="1"/>
</dbReference>
<dbReference type="SUPFAM" id="SSF49899">
    <property type="entry name" value="Concanavalin A-like lectins/glucanases"/>
    <property type="match status" value="3"/>
</dbReference>
<name>A0A1J1IPC7_9DIPT</name>